<dbReference type="PANTHER" id="PTHR42832:SF3">
    <property type="entry name" value="L-GLUTAMINE--4-(METHYLSULFANYL)-2-OXOBUTANOATE AMINOTRANSFERASE"/>
    <property type="match status" value="1"/>
</dbReference>
<dbReference type="Pfam" id="PF00155">
    <property type="entry name" value="Aminotran_1_2"/>
    <property type="match status" value="1"/>
</dbReference>
<reference evidence="6" key="1">
    <citation type="submission" date="2006-12" db="EMBL/GenBank/DDBJ databases">
        <title>Complete sequence of Halorhodospira halophila SL1.</title>
        <authorList>
            <consortium name="US DOE Joint Genome Institute"/>
            <person name="Copeland A."/>
            <person name="Lucas S."/>
            <person name="Lapidus A."/>
            <person name="Barry K."/>
            <person name="Detter J.C."/>
            <person name="Glavina del Rio T."/>
            <person name="Hammon N."/>
            <person name="Israni S."/>
            <person name="Dalin E."/>
            <person name="Tice H."/>
            <person name="Pitluck S."/>
            <person name="Saunders E."/>
            <person name="Brettin T."/>
            <person name="Bruce D."/>
            <person name="Han C."/>
            <person name="Tapia R."/>
            <person name="Schmutz J."/>
            <person name="Larimer F."/>
            <person name="Land M."/>
            <person name="Hauser L."/>
            <person name="Kyrpides N."/>
            <person name="Mikhailova N."/>
            <person name="Hoff W."/>
            <person name="Richardson P."/>
        </authorList>
    </citation>
    <scope>NUCLEOTIDE SEQUENCE [LARGE SCALE GENOMIC DNA]</scope>
    <source>
        <strain evidence="6">DSM 244 / SL1</strain>
    </source>
</reference>
<dbReference type="GO" id="GO:0009089">
    <property type="term" value="P:lysine biosynthetic process via diaminopimelate"/>
    <property type="evidence" value="ECO:0007669"/>
    <property type="project" value="InterPro"/>
</dbReference>
<dbReference type="RefSeq" id="WP_011814258.1">
    <property type="nucleotide sequence ID" value="NC_008789.1"/>
</dbReference>
<evidence type="ECO:0000259" key="4">
    <source>
        <dbReference type="Pfam" id="PF00155"/>
    </source>
</evidence>
<evidence type="ECO:0000256" key="2">
    <source>
        <dbReference type="ARBA" id="ARBA00022576"/>
    </source>
</evidence>
<dbReference type="HOGENOM" id="CLU_017584_4_5_6"/>
<evidence type="ECO:0000313" key="6">
    <source>
        <dbReference type="Proteomes" id="UP000000647"/>
    </source>
</evidence>
<dbReference type="NCBIfam" id="TIGR03538">
    <property type="entry name" value="DapC_gpp"/>
    <property type="match status" value="1"/>
</dbReference>
<comment type="cofactor">
    <cofactor evidence="1">
        <name>pyridoxal 5'-phosphate</name>
        <dbReference type="ChEBI" id="CHEBI:597326"/>
    </cofactor>
</comment>
<dbReference type="EMBL" id="CP000544">
    <property type="protein sequence ID" value="ABM62236.1"/>
    <property type="molecule type" value="Genomic_DNA"/>
</dbReference>
<dbReference type="InterPro" id="IPR050881">
    <property type="entry name" value="LL-DAP_aminotransferase"/>
</dbReference>
<reference evidence="5 6" key="2">
    <citation type="journal article" date="2013" name="Stand. Genomic Sci.">
        <title>Complete genome sequence of Halorhodospira halophila SL1.</title>
        <authorList>
            <person name="Challacombe J.F."/>
            <person name="Majid S."/>
            <person name="Deole R."/>
            <person name="Brettin T.S."/>
            <person name="Bruce D."/>
            <person name="Delano S.F."/>
            <person name="Detter J.C."/>
            <person name="Gleasner C.D."/>
            <person name="Han C.S."/>
            <person name="Misra M."/>
            <person name="Reitenga K.G."/>
            <person name="Mikhailova N."/>
            <person name="Woyke T."/>
            <person name="Pitluck S."/>
            <person name="Nolan M."/>
            <person name="Land M.L."/>
            <person name="Saunders E."/>
            <person name="Tapia R."/>
            <person name="Lapidus A."/>
            <person name="Ivanova N."/>
            <person name="Hoff W.D."/>
        </authorList>
    </citation>
    <scope>NUCLEOTIDE SEQUENCE [LARGE SCALE GENOMIC DNA]</scope>
    <source>
        <strain evidence="6">DSM 244 / SL1</strain>
    </source>
</reference>
<evidence type="ECO:0000313" key="5">
    <source>
        <dbReference type="EMBL" id="ABM62236.1"/>
    </source>
</evidence>
<dbReference type="STRING" id="349124.Hhal_1469"/>
<dbReference type="PANTHER" id="PTHR42832">
    <property type="entry name" value="AMINO ACID AMINOTRANSFERASE"/>
    <property type="match status" value="1"/>
</dbReference>
<dbReference type="Gene3D" id="3.40.640.10">
    <property type="entry name" value="Type I PLP-dependent aspartate aminotransferase-like (Major domain)"/>
    <property type="match status" value="1"/>
</dbReference>
<keyword evidence="3 5" id="KW-0808">Transferase</keyword>
<gene>
    <name evidence="5" type="ordered locus">Hhal_1469</name>
</gene>
<feature type="domain" description="Aminotransferase class I/classII large" evidence="4">
    <location>
        <begin position="31"/>
        <end position="390"/>
    </location>
</feature>
<dbReference type="OrthoDB" id="9813612at2"/>
<dbReference type="KEGG" id="hha:Hhal_1469"/>
<evidence type="ECO:0000256" key="3">
    <source>
        <dbReference type="ARBA" id="ARBA00022679"/>
    </source>
</evidence>
<keyword evidence="6" id="KW-1185">Reference proteome</keyword>
<dbReference type="InterPro" id="IPR015422">
    <property type="entry name" value="PyrdxlP-dep_Trfase_small"/>
</dbReference>
<dbReference type="AlphaFoldDB" id="A1WX24"/>
<proteinExistence type="predicted"/>
<protein>
    <submittedName>
        <fullName evidence="5">Aminotransferase</fullName>
        <ecNumber evidence="5">2.6.1.-</ecNumber>
    </submittedName>
</protein>
<dbReference type="eggNOG" id="COG0436">
    <property type="taxonomic scope" value="Bacteria"/>
</dbReference>
<evidence type="ECO:0000256" key="1">
    <source>
        <dbReference type="ARBA" id="ARBA00001933"/>
    </source>
</evidence>
<dbReference type="CDD" id="cd00609">
    <property type="entry name" value="AAT_like"/>
    <property type="match status" value="1"/>
</dbReference>
<dbReference type="GO" id="GO:0009016">
    <property type="term" value="F:succinyldiaminopimelate transaminase activity"/>
    <property type="evidence" value="ECO:0007669"/>
    <property type="project" value="InterPro"/>
</dbReference>
<keyword evidence="2 5" id="KW-0032">Aminotransferase</keyword>
<dbReference type="InterPro" id="IPR004839">
    <property type="entry name" value="Aminotransferase_I/II_large"/>
</dbReference>
<dbReference type="InterPro" id="IPR015424">
    <property type="entry name" value="PyrdxlP-dep_Trfase"/>
</dbReference>
<dbReference type="Proteomes" id="UP000000647">
    <property type="component" value="Chromosome"/>
</dbReference>
<accession>A1WX24</accession>
<dbReference type="EC" id="2.6.1.-" evidence="5"/>
<name>A1WX24_HALHL</name>
<dbReference type="GO" id="GO:0030170">
    <property type="term" value="F:pyridoxal phosphate binding"/>
    <property type="evidence" value="ECO:0007669"/>
    <property type="project" value="InterPro"/>
</dbReference>
<sequence>MNRGLSELQPYPFERMERLLTGRRAGPAAPIRLGIGEPQDPPPELLTRVLRDNLDQVARYPATRGLESLREAIAGWLRRRYRLPEAAINPDEHVLPVAGTREALFAIAQTVIGRGRPYVAMPNPFYQIYEGAALLSGARPLYLPIEPGSGLPDLDAIEPRTWQRVQLLYLNSPANPTGAVADSDYYRRVLELCDRYGFIIAADECYSEIYADEANPPPGLLQVCQAEGRADFHRCLVFHSLSKRSNAPGLRSGFVAGDPGLIHAFLRYRTYQGCALPLHVQAASAAAWRDEAHVIENRARYRERYEEVCTILAEALDEVAPPPATFYLWPRTPIDDQTFTRRLWEEENVTVLPGSFLSRPGGDGTPPGAGRIRMALVPDLATCIEAAERIRRFVHRNFQ</sequence>
<dbReference type="InterPro" id="IPR015421">
    <property type="entry name" value="PyrdxlP-dep_Trfase_major"/>
</dbReference>
<dbReference type="InterPro" id="IPR019878">
    <property type="entry name" value="DapC_beta/gammaproteobac"/>
</dbReference>
<organism evidence="5 6">
    <name type="scientific">Halorhodospira halophila (strain DSM 244 / SL1)</name>
    <name type="common">Ectothiorhodospira halophila (strain DSM 244 / SL1)</name>
    <dbReference type="NCBI Taxonomy" id="349124"/>
    <lineage>
        <taxon>Bacteria</taxon>
        <taxon>Pseudomonadati</taxon>
        <taxon>Pseudomonadota</taxon>
        <taxon>Gammaproteobacteria</taxon>
        <taxon>Chromatiales</taxon>
        <taxon>Ectothiorhodospiraceae</taxon>
        <taxon>Halorhodospira</taxon>
    </lineage>
</organism>
<dbReference type="Gene3D" id="3.90.1150.10">
    <property type="entry name" value="Aspartate Aminotransferase, domain 1"/>
    <property type="match status" value="1"/>
</dbReference>
<dbReference type="SUPFAM" id="SSF53383">
    <property type="entry name" value="PLP-dependent transferases"/>
    <property type="match status" value="1"/>
</dbReference>